<proteinExistence type="predicted"/>
<evidence type="ECO:0000256" key="3">
    <source>
        <dbReference type="ARBA" id="ARBA00022968"/>
    </source>
</evidence>
<dbReference type="Proteomes" id="UP001183222">
    <property type="component" value="Unassembled WGS sequence"/>
</dbReference>
<dbReference type="PROSITE" id="PS51257">
    <property type="entry name" value="PROKAR_LIPOPROTEIN"/>
    <property type="match status" value="1"/>
</dbReference>
<dbReference type="InterPro" id="IPR013766">
    <property type="entry name" value="Thioredoxin_domain"/>
</dbReference>
<keyword evidence="2" id="KW-0201">Cytochrome c-type biogenesis</keyword>
<keyword evidence="3" id="KW-0735">Signal-anchor</keyword>
<comment type="caution">
    <text evidence="8">The sequence shown here is derived from an EMBL/GenBank/DDBJ whole genome shotgun (WGS) entry which is preliminary data.</text>
</comment>
<keyword evidence="6" id="KW-0732">Signal</keyword>
<evidence type="ECO:0000256" key="5">
    <source>
        <dbReference type="ARBA" id="ARBA00023284"/>
    </source>
</evidence>
<gene>
    <name evidence="8" type="ORF">RM425_16395</name>
</gene>
<dbReference type="EMBL" id="JAVREI010000013">
    <property type="protein sequence ID" value="MDT0277480.1"/>
    <property type="molecule type" value="Genomic_DNA"/>
</dbReference>
<dbReference type="InterPro" id="IPR017937">
    <property type="entry name" value="Thioredoxin_CS"/>
</dbReference>
<feature type="chain" id="PRO_5047454685" evidence="6">
    <location>
        <begin position="22"/>
        <end position="185"/>
    </location>
</feature>
<evidence type="ECO:0000259" key="7">
    <source>
        <dbReference type="PROSITE" id="PS51352"/>
    </source>
</evidence>
<dbReference type="PANTHER" id="PTHR42852">
    <property type="entry name" value="THIOL:DISULFIDE INTERCHANGE PROTEIN DSBE"/>
    <property type="match status" value="1"/>
</dbReference>
<dbReference type="Gene3D" id="3.40.30.10">
    <property type="entry name" value="Glutaredoxin"/>
    <property type="match status" value="1"/>
</dbReference>
<evidence type="ECO:0000256" key="4">
    <source>
        <dbReference type="ARBA" id="ARBA00023157"/>
    </source>
</evidence>
<organism evidence="8 9">
    <name type="scientific">Blastococcus goldschmidtiae</name>
    <dbReference type="NCBI Taxonomy" id="3075546"/>
    <lineage>
        <taxon>Bacteria</taxon>
        <taxon>Bacillati</taxon>
        <taxon>Actinomycetota</taxon>
        <taxon>Actinomycetes</taxon>
        <taxon>Geodermatophilales</taxon>
        <taxon>Geodermatophilaceae</taxon>
        <taxon>Blastococcus</taxon>
    </lineage>
</organism>
<feature type="domain" description="Thioredoxin" evidence="7">
    <location>
        <begin position="44"/>
        <end position="182"/>
    </location>
</feature>
<evidence type="ECO:0000256" key="2">
    <source>
        <dbReference type="ARBA" id="ARBA00022748"/>
    </source>
</evidence>
<sequence length="185" mass="19153">MRRRAVAAVALLALAGCTGDAEEPPAEPRASALVPCPDQPGTAARGAELMPAVTLDCPTGGTLDLGRAPGVPTLVNLWATWCPPCRAELPLLQEFAEDAGDRVRVIGVISKDGQPQAESLAEEIGIGFPSAFDGSGELMGELGLNVLPFTYFLDADGGLVHTEVGEVSSVDELRGLVAEHLGVQL</sequence>
<reference evidence="9" key="1">
    <citation type="submission" date="2023-07" db="EMBL/GenBank/DDBJ databases">
        <title>30 novel species of actinomycetes from the DSMZ collection.</title>
        <authorList>
            <person name="Nouioui I."/>
        </authorList>
    </citation>
    <scope>NUCLEOTIDE SEQUENCE [LARGE SCALE GENOMIC DNA]</scope>
    <source>
        <strain evidence="9">DSM 46792</strain>
    </source>
</reference>
<dbReference type="CDD" id="cd02966">
    <property type="entry name" value="TlpA_like_family"/>
    <property type="match status" value="1"/>
</dbReference>
<dbReference type="PROSITE" id="PS51352">
    <property type="entry name" value="THIOREDOXIN_2"/>
    <property type="match status" value="1"/>
</dbReference>
<keyword evidence="3" id="KW-0812">Transmembrane</keyword>
<dbReference type="Pfam" id="PF08534">
    <property type="entry name" value="Redoxin"/>
    <property type="match status" value="1"/>
</dbReference>
<evidence type="ECO:0000313" key="8">
    <source>
        <dbReference type="EMBL" id="MDT0277480.1"/>
    </source>
</evidence>
<accession>A0ABU2KBB8</accession>
<feature type="signal peptide" evidence="6">
    <location>
        <begin position="1"/>
        <end position="21"/>
    </location>
</feature>
<dbReference type="InterPro" id="IPR036249">
    <property type="entry name" value="Thioredoxin-like_sf"/>
</dbReference>
<evidence type="ECO:0000313" key="9">
    <source>
        <dbReference type="Proteomes" id="UP001183222"/>
    </source>
</evidence>
<dbReference type="RefSeq" id="WP_311346335.1">
    <property type="nucleotide sequence ID" value="NZ_JAVREI010000013.1"/>
</dbReference>
<dbReference type="InterPro" id="IPR013740">
    <property type="entry name" value="Redoxin"/>
</dbReference>
<keyword evidence="4" id="KW-1015">Disulfide bond</keyword>
<dbReference type="PANTHER" id="PTHR42852:SF6">
    <property type="entry name" value="THIOL:DISULFIDE INTERCHANGE PROTEIN DSBE"/>
    <property type="match status" value="1"/>
</dbReference>
<dbReference type="SUPFAM" id="SSF52833">
    <property type="entry name" value="Thioredoxin-like"/>
    <property type="match status" value="1"/>
</dbReference>
<comment type="subcellular location">
    <subcellularLocation>
        <location evidence="1">Cell envelope</location>
    </subcellularLocation>
</comment>
<keyword evidence="5" id="KW-0676">Redox-active center</keyword>
<keyword evidence="9" id="KW-1185">Reference proteome</keyword>
<evidence type="ECO:0000256" key="6">
    <source>
        <dbReference type="SAM" id="SignalP"/>
    </source>
</evidence>
<protein>
    <submittedName>
        <fullName evidence="8">TlpA disulfide reductase family protein</fullName>
    </submittedName>
</protein>
<evidence type="ECO:0000256" key="1">
    <source>
        <dbReference type="ARBA" id="ARBA00004196"/>
    </source>
</evidence>
<name>A0ABU2KBB8_9ACTN</name>
<dbReference type="PROSITE" id="PS00194">
    <property type="entry name" value="THIOREDOXIN_1"/>
    <property type="match status" value="1"/>
</dbReference>
<dbReference type="InterPro" id="IPR050553">
    <property type="entry name" value="Thioredoxin_ResA/DsbE_sf"/>
</dbReference>